<accession>A0A1T1AVJ8</accession>
<feature type="region of interest" description="Disordered" evidence="1">
    <location>
        <begin position="87"/>
        <end position="109"/>
    </location>
</feature>
<evidence type="ECO:0000256" key="1">
    <source>
        <dbReference type="SAM" id="MobiDB-lite"/>
    </source>
</evidence>
<evidence type="ECO:0000313" key="2">
    <source>
        <dbReference type="EMBL" id="OOV08077.1"/>
    </source>
</evidence>
<name>A0A1T1AVJ8_RHOFE</name>
<reference evidence="2 3" key="1">
    <citation type="submission" date="2017-01" db="EMBL/GenBank/DDBJ databases">
        <title>Genome sequencing of Rhodoferax fermentans JCM 7819.</title>
        <authorList>
            <person name="Kim Y.J."/>
            <person name="Farh M.E.-A."/>
            <person name="Yang D.-C."/>
        </authorList>
    </citation>
    <scope>NUCLEOTIDE SEQUENCE [LARGE SCALE GENOMIC DNA]</scope>
    <source>
        <strain evidence="2 3">JCM 7819</strain>
    </source>
</reference>
<dbReference type="EMBL" id="MTJN01000002">
    <property type="protein sequence ID" value="OOV08077.1"/>
    <property type="molecule type" value="Genomic_DNA"/>
</dbReference>
<dbReference type="Proteomes" id="UP000190750">
    <property type="component" value="Unassembled WGS sequence"/>
</dbReference>
<dbReference type="AlphaFoldDB" id="A0A1T1AVJ8"/>
<dbReference type="RefSeq" id="WP_078365944.1">
    <property type="nucleotide sequence ID" value="NZ_MTJN01000002.1"/>
</dbReference>
<dbReference type="STRING" id="28066.RF819_16335"/>
<protein>
    <submittedName>
        <fullName evidence="2">Uncharacterized protein</fullName>
    </submittedName>
</protein>
<keyword evidence="3" id="KW-1185">Reference proteome</keyword>
<proteinExistence type="predicted"/>
<gene>
    <name evidence="2" type="ORF">RF819_16335</name>
</gene>
<sequence>MPNTQPPANIDLLTAVLAKTALGQHEVATRTIGLPPLTRRLLILVDGKRSGQELAMFVAGHPVAELLGDLLQRQCIEVVGSLTAPPAARSGTLQAATTPTGAQADLATLPPPEKRSALELTMARNFMINTVNMEFGQHMRMSLVKAVGESSTAAELRQVYPLWLSTMAAAKDLPTLKDKLFRVL</sequence>
<comment type="caution">
    <text evidence="2">The sequence shown here is derived from an EMBL/GenBank/DDBJ whole genome shotgun (WGS) entry which is preliminary data.</text>
</comment>
<feature type="compositionally biased region" description="Polar residues" evidence="1">
    <location>
        <begin position="91"/>
        <end position="101"/>
    </location>
</feature>
<organism evidence="2 3">
    <name type="scientific">Rhodoferax fermentans</name>
    <dbReference type="NCBI Taxonomy" id="28066"/>
    <lineage>
        <taxon>Bacteria</taxon>
        <taxon>Pseudomonadati</taxon>
        <taxon>Pseudomonadota</taxon>
        <taxon>Betaproteobacteria</taxon>
        <taxon>Burkholderiales</taxon>
        <taxon>Comamonadaceae</taxon>
        <taxon>Rhodoferax</taxon>
    </lineage>
</organism>
<evidence type="ECO:0000313" key="3">
    <source>
        <dbReference type="Proteomes" id="UP000190750"/>
    </source>
</evidence>
<dbReference type="OrthoDB" id="5295681at2"/>